<evidence type="ECO:0000256" key="10">
    <source>
        <dbReference type="ARBA" id="ARBA00022840"/>
    </source>
</evidence>
<accession>A0A955LI02</accession>
<keyword evidence="6 15" id="KW-0963">Cytoplasm</keyword>
<evidence type="ECO:0000313" key="20">
    <source>
        <dbReference type="EMBL" id="MCA9390141.1"/>
    </source>
</evidence>
<feature type="domain" description="Helicase ATP-binding" evidence="17">
    <location>
        <begin position="96"/>
        <end position="293"/>
    </location>
</feature>
<keyword evidence="5 15" id="KW-1003">Cell membrane</keyword>
<evidence type="ECO:0000256" key="9">
    <source>
        <dbReference type="ARBA" id="ARBA00022833"/>
    </source>
</evidence>
<evidence type="ECO:0000256" key="8">
    <source>
        <dbReference type="ARBA" id="ARBA00022741"/>
    </source>
</evidence>
<comment type="cofactor">
    <cofactor evidence="1">
        <name>Zn(2+)</name>
        <dbReference type="ChEBI" id="CHEBI:29105"/>
    </cofactor>
</comment>
<dbReference type="AlphaFoldDB" id="A0A955LI02"/>
<evidence type="ECO:0000259" key="19">
    <source>
        <dbReference type="PROSITE" id="PS51196"/>
    </source>
</evidence>
<reference evidence="20" key="2">
    <citation type="journal article" date="2021" name="Microbiome">
        <title>Successional dynamics and alternative stable states in a saline activated sludge microbial community over 9 years.</title>
        <authorList>
            <person name="Wang Y."/>
            <person name="Ye J."/>
            <person name="Ju F."/>
            <person name="Liu L."/>
            <person name="Boyd J.A."/>
            <person name="Deng Y."/>
            <person name="Parks D.H."/>
            <person name="Jiang X."/>
            <person name="Yin X."/>
            <person name="Woodcroft B.J."/>
            <person name="Tyson G.W."/>
            <person name="Hugenholtz P."/>
            <person name="Polz M.F."/>
            <person name="Zhang T."/>
        </authorList>
    </citation>
    <scope>NUCLEOTIDE SEQUENCE</scope>
    <source>
        <strain evidence="20">HKST-UBA01</strain>
    </source>
</reference>
<dbReference type="PANTHER" id="PTHR30612">
    <property type="entry name" value="SECA INNER MEMBRANE COMPONENT OF SEC PROTEIN SECRETION SYSTEM"/>
    <property type="match status" value="1"/>
</dbReference>
<feature type="binding site" evidence="15">
    <location>
        <position position="94"/>
    </location>
    <ligand>
        <name>ATP</name>
        <dbReference type="ChEBI" id="CHEBI:30616"/>
    </ligand>
</feature>
<reference evidence="20" key="1">
    <citation type="submission" date="2020-04" db="EMBL/GenBank/DDBJ databases">
        <authorList>
            <person name="Zhang T."/>
        </authorList>
    </citation>
    <scope>NUCLEOTIDE SEQUENCE</scope>
    <source>
        <strain evidence="20">HKST-UBA01</strain>
    </source>
</reference>
<dbReference type="InterPro" id="IPR044722">
    <property type="entry name" value="SecA_SF2_C"/>
</dbReference>
<keyword evidence="12 15" id="KW-1278">Translocase</keyword>
<comment type="function">
    <text evidence="15">Part of the Sec protein translocase complex. Interacts with the SecYEG preprotein conducting channel. Has a central role in coupling the hydrolysis of ATP to the transfer of proteins into and across the cell membrane, serving as an ATP-driven molecular motor driving the stepwise translocation of polypeptide chains across the membrane.</text>
</comment>
<evidence type="ECO:0000256" key="16">
    <source>
        <dbReference type="SAM" id="MobiDB-lite"/>
    </source>
</evidence>
<evidence type="ECO:0000256" key="5">
    <source>
        <dbReference type="ARBA" id="ARBA00022475"/>
    </source>
</evidence>
<dbReference type="InterPro" id="IPR001650">
    <property type="entry name" value="Helicase_C-like"/>
</dbReference>
<evidence type="ECO:0000256" key="12">
    <source>
        <dbReference type="ARBA" id="ARBA00022967"/>
    </source>
</evidence>
<evidence type="ECO:0000256" key="11">
    <source>
        <dbReference type="ARBA" id="ARBA00022927"/>
    </source>
</evidence>
<dbReference type="SMART" id="SM00957">
    <property type="entry name" value="SecA_DEAD"/>
    <property type="match status" value="1"/>
</dbReference>
<dbReference type="GO" id="GO:0065002">
    <property type="term" value="P:intracellular protein transmembrane transport"/>
    <property type="evidence" value="ECO:0007669"/>
    <property type="project" value="UniProtKB-UniRule"/>
</dbReference>
<dbReference type="CDD" id="cd17928">
    <property type="entry name" value="DEXDc_SecA"/>
    <property type="match status" value="1"/>
</dbReference>
<feature type="binding site" evidence="15">
    <location>
        <begin position="112"/>
        <end position="116"/>
    </location>
    <ligand>
        <name>ATP</name>
        <dbReference type="ChEBI" id="CHEBI:30616"/>
    </ligand>
</feature>
<evidence type="ECO:0000256" key="14">
    <source>
        <dbReference type="ARBA" id="ARBA00023136"/>
    </source>
</evidence>
<dbReference type="InterPro" id="IPR014018">
    <property type="entry name" value="SecA_motor_DEAD"/>
</dbReference>
<keyword evidence="11 15" id="KW-0653">Protein transport</keyword>
<evidence type="ECO:0000256" key="7">
    <source>
        <dbReference type="ARBA" id="ARBA00022723"/>
    </source>
</evidence>
<sequence>MLEIVTNLFNSNNRNMKALKKLVSEIEAKKPEMAEKSFEDFQNRTSEIKQMLSAQENRSFESDSVLLEQLLPETFAMIREAAGRIIGEFTFEEQLMVGIVLHQGGLAEQKTGEGKTHAAVHPTYLNALTGRGAHVVTVNDYLARRDAEWMGPIYHMMGLSVGVINSQNQSFIYEPPIEVSEAAFPLSEEYKNNTGTGKYLKEVTRREAYQCDITYGTNNEFGFDYLRDNMVQKFDQVVQTNALGEFGAHHFVIVDEADSILIDEARTPLIISAPAEESNELYQRLANIFKSLDKGNYDKEAKKVIDGDYAVDEKTKNGIISDIGWKKIAKSLGIEEDVLHSDPSRKFHAQRAADSYAYERDKDYVVKDGEVLIVDSFTGRLMPGRRYSEGLHQALEAKEGVAIQKESKTLATITFQNYFRLYQKLSGMSATIMTEAEEFFKIYELESIAIPTHRPVARVDHSDRIYKHQRAKWKAIVDEIEEINKIGQPILAGTTSVENNELLSNLLKRRSIKHELLNAKNHLREADIVAKAGQKGAVTIATNMAGRGTDIKLGQGVKELGGLHVIGTERHEARRIDNQLRGRSGRQGDPGSSRFFVALDDDLMRIFNGDKIAGLMTRFNLPEDMPIEANIVSKSIENSQKKVESYNFDIRKHLVEYDDVINKQREIIYERRRRLLRASDGDSTSQANIKQQLIDIMVNYARQLLTAAMANPETDIQEVVNELDAFLSLNASDKTSLKEIIDKIGATHDTESVISELVSFIEYRYEAQEKALGNDQMRQIERVILLSTIDYYWMEHIDALDELRYGVRLRAYGQRDPLVEFKNEAFRMFSELLAEIDYEVIHRLFKVKLAQPVPQTSEILDEAQTEHKQIGQFQVDRAEASSRSEETNTDEGHTHEPTVKSEEEKIGRNDPCWCGSGKKYKHCHYPELPA</sequence>
<dbReference type="Pfam" id="PF07517">
    <property type="entry name" value="SecA_DEAD"/>
    <property type="match status" value="1"/>
</dbReference>
<dbReference type="EC" id="7.4.2.8" evidence="15"/>
<dbReference type="InterPro" id="IPR036266">
    <property type="entry name" value="SecA_Wing/Scaffold_sf"/>
</dbReference>
<dbReference type="InterPro" id="IPR011130">
    <property type="entry name" value="SecA_preprotein_X-link_dom"/>
</dbReference>
<dbReference type="Pfam" id="PF07516">
    <property type="entry name" value="SecA_SW"/>
    <property type="match status" value="1"/>
</dbReference>
<dbReference type="GO" id="GO:0006605">
    <property type="term" value="P:protein targeting"/>
    <property type="evidence" value="ECO:0007669"/>
    <property type="project" value="UniProtKB-UniRule"/>
</dbReference>
<feature type="binding site" evidence="15">
    <location>
        <position position="550"/>
    </location>
    <ligand>
        <name>ATP</name>
        <dbReference type="ChEBI" id="CHEBI:30616"/>
    </ligand>
</feature>
<dbReference type="SUPFAM" id="SSF52540">
    <property type="entry name" value="P-loop containing nucleoside triphosphate hydrolases"/>
    <property type="match status" value="2"/>
</dbReference>
<dbReference type="SUPFAM" id="SSF81886">
    <property type="entry name" value="Helical scaffold and wing domains of SecA"/>
    <property type="match status" value="1"/>
</dbReference>
<evidence type="ECO:0000256" key="2">
    <source>
        <dbReference type="ARBA" id="ARBA00004170"/>
    </source>
</evidence>
<dbReference type="PROSITE" id="PS51196">
    <property type="entry name" value="SECA_MOTOR_DEAD"/>
    <property type="match status" value="1"/>
</dbReference>
<keyword evidence="8 15" id="KW-0547">Nucleotide-binding</keyword>
<dbReference type="HAMAP" id="MF_01382">
    <property type="entry name" value="SecA"/>
    <property type="match status" value="1"/>
</dbReference>
<dbReference type="InterPro" id="IPR011115">
    <property type="entry name" value="SecA_DEAD"/>
</dbReference>
<keyword evidence="14 15" id="KW-0472">Membrane</keyword>
<dbReference type="SUPFAM" id="SSF81767">
    <property type="entry name" value="Pre-protein crosslinking domain of SecA"/>
    <property type="match status" value="1"/>
</dbReference>
<comment type="similarity">
    <text evidence="3 15">Belongs to the SecA family.</text>
</comment>
<feature type="domain" description="SecA family profile" evidence="19">
    <location>
        <begin position="1"/>
        <end position="628"/>
    </location>
</feature>
<keyword evidence="7" id="KW-0479">Metal-binding</keyword>
<dbReference type="Pfam" id="PF02810">
    <property type="entry name" value="SEC-C"/>
    <property type="match status" value="1"/>
</dbReference>
<comment type="subunit">
    <text evidence="15">Monomer and homodimer. Part of the essential Sec protein translocation apparatus which comprises SecA, SecYEG and auxiliary proteins SecDF. Other proteins may also be involved.</text>
</comment>
<dbReference type="InterPro" id="IPR000185">
    <property type="entry name" value="SecA"/>
</dbReference>
<evidence type="ECO:0000259" key="18">
    <source>
        <dbReference type="PROSITE" id="PS51194"/>
    </source>
</evidence>
<dbReference type="GO" id="GO:0005524">
    <property type="term" value="F:ATP binding"/>
    <property type="evidence" value="ECO:0007669"/>
    <property type="project" value="UniProtKB-UniRule"/>
</dbReference>
<comment type="caution">
    <text evidence="20">The sequence shown here is derived from an EMBL/GenBank/DDBJ whole genome shotgun (WGS) entry which is preliminary data.</text>
</comment>
<keyword evidence="9" id="KW-0862">Zinc</keyword>
<dbReference type="FunFam" id="3.40.50.300:FF:000429">
    <property type="entry name" value="Preprotein translocase subunit SecA"/>
    <property type="match status" value="1"/>
</dbReference>
<feature type="region of interest" description="Disordered" evidence="16">
    <location>
        <begin position="872"/>
        <end position="920"/>
    </location>
</feature>
<comment type="catalytic activity">
    <reaction evidence="15">
        <text>ATP + H2O + cellular proteinSide 1 = ADP + phosphate + cellular proteinSide 2.</text>
        <dbReference type="EC" id="7.4.2.8"/>
    </reaction>
</comment>
<feature type="compositionally biased region" description="Basic and acidic residues" evidence="16">
    <location>
        <begin position="876"/>
        <end position="908"/>
    </location>
</feature>
<organism evidence="20 21">
    <name type="scientific">candidate division WWE3 bacterium</name>
    <dbReference type="NCBI Taxonomy" id="2053526"/>
    <lineage>
        <taxon>Bacteria</taxon>
        <taxon>Katanobacteria</taxon>
    </lineage>
</organism>
<evidence type="ECO:0000256" key="13">
    <source>
        <dbReference type="ARBA" id="ARBA00023010"/>
    </source>
</evidence>
<dbReference type="GO" id="GO:0046872">
    <property type="term" value="F:metal ion binding"/>
    <property type="evidence" value="ECO:0007669"/>
    <property type="project" value="UniProtKB-KW"/>
</dbReference>
<feature type="domain" description="Helicase C-terminal" evidence="18">
    <location>
        <begin position="475"/>
        <end position="654"/>
    </location>
</feature>
<dbReference type="InterPro" id="IPR014001">
    <property type="entry name" value="Helicase_ATP-bd"/>
</dbReference>
<dbReference type="CDD" id="cd18803">
    <property type="entry name" value="SF2_C_secA"/>
    <property type="match status" value="1"/>
</dbReference>
<dbReference type="InterPro" id="IPR036670">
    <property type="entry name" value="SecA_X-link_sf"/>
</dbReference>
<dbReference type="PROSITE" id="PS01312">
    <property type="entry name" value="SECA"/>
    <property type="match status" value="1"/>
</dbReference>
<dbReference type="GO" id="GO:0008564">
    <property type="term" value="F:protein-exporting ATPase activity"/>
    <property type="evidence" value="ECO:0007669"/>
    <property type="project" value="UniProtKB-EC"/>
</dbReference>
<keyword evidence="10 15" id="KW-0067">ATP-binding</keyword>
<evidence type="ECO:0000256" key="1">
    <source>
        <dbReference type="ARBA" id="ARBA00001947"/>
    </source>
</evidence>
<keyword evidence="4 15" id="KW-0813">Transport</keyword>
<gene>
    <name evidence="15" type="primary">secA</name>
    <name evidence="20" type="ORF">KC571_01950</name>
</gene>
<dbReference type="InterPro" id="IPR004027">
    <property type="entry name" value="SEC_C_motif"/>
</dbReference>
<dbReference type="EMBL" id="JAGQKX010000037">
    <property type="protein sequence ID" value="MCA9390141.1"/>
    <property type="molecule type" value="Genomic_DNA"/>
</dbReference>
<dbReference type="Gene3D" id="3.90.1440.10">
    <property type="entry name" value="SecA, preprotein cross-linking domain"/>
    <property type="match status" value="1"/>
</dbReference>
<evidence type="ECO:0000313" key="21">
    <source>
        <dbReference type="Proteomes" id="UP000701698"/>
    </source>
</evidence>
<evidence type="ECO:0000256" key="3">
    <source>
        <dbReference type="ARBA" id="ARBA00007650"/>
    </source>
</evidence>
<evidence type="ECO:0000256" key="4">
    <source>
        <dbReference type="ARBA" id="ARBA00022448"/>
    </source>
</evidence>
<dbReference type="GO" id="GO:0017038">
    <property type="term" value="P:protein import"/>
    <property type="evidence" value="ECO:0007669"/>
    <property type="project" value="InterPro"/>
</dbReference>
<dbReference type="InterPro" id="IPR027417">
    <property type="entry name" value="P-loop_NTPase"/>
</dbReference>
<dbReference type="GO" id="GO:0005886">
    <property type="term" value="C:plasma membrane"/>
    <property type="evidence" value="ECO:0007669"/>
    <property type="project" value="UniProtKB-SubCell"/>
</dbReference>
<dbReference type="PROSITE" id="PS51194">
    <property type="entry name" value="HELICASE_CTER"/>
    <property type="match status" value="1"/>
</dbReference>
<dbReference type="Gene3D" id="3.40.50.300">
    <property type="entry name" value="P-loop containing nucleotide triphosphate hydrolases"/>
    <property type="match status" value="3"/>
</dbReference>
<protein>
    <recommendedName>
        <fullName evidence="15">Protein translocase subunit SecA</fullName>
        <ecNumber evidence="15">7.4.2.8</ecNumber>
    </recommendedName>
</protein>
<keyword evidence="13 15" id="KW-0811">Translocation</keyword>
<dbReference type="InterPro" id="IPR011116">
    <property type="entry name" value="SecA_Wing/Scaffold"/>
</dbReference>
<comment type="subcellular location">
    <subcellularLocation>
        <location evidence="15">Cell membrane</location>
        <topology evidence="15">Peripheral membrane protein</topology>
        <orientation evidence="15">Cytoplasmic side</orientation>
    </subcellularLocation>
    <subcellularLocation>
        <location evidence="15">Cytoplasm</location>
    </subcellularLocation>
    <subcellularLocation>
        <location evidence="2">Membrane</location>
        <topology evidence="2">Peripheral membrane protein</topology>
    </subcellularLocation>
    <text evidence="15">Distribution is 50-50.</text>
</comment>
<dbReference type="GO" id="GO:0031522">
    <property type="term" value="C:cell envelope Sec protein transport complex"/>
    <property type="evidence" value="ECO:0007669"/>
    <property type="project" value="TreeGrafter"/>
</dbReference>
<dbReference type="GO" id="GO:0043952">
    <property type="term" value="P:protein transport by the Sec complex"/>
    <property type="evidence" value="ECO:0007669"/>
    <property type="project" value="TreeGrafter"/>
</dbReference>
<dbReference type="GO" id="GO:0005829">
    <property type="term" value="C:cytosol"/>
    <property type="evidence" value="ECO:0007669"/>
    <property type="project" value="TreeGrafter"/>
</dbReference>
<evidence type="ECO:0000259" key="17">
    <source>
        <dbReference type="PROSITE" id="PS51192"/>
    </source>
</evidence>
<proteinExistence type="inferred from homology"/>
<dbReference type="PRINTS" id="PR00906">
    <property type="entry name" value="SECA"/>
</dbReference>
<dbReference type="Proteomes" id="UP000701698">
    <property type="component" value="Unassembled WGS sequence"/>
</dbReference>
<name>A0A955LI02_UNCKA</name>
<dbReference type="PROSITE" id="PS51192">
    <property type="entry name" value="HELICASE_ATP_BIND_1"/>
    <property type="match status" value="1"/>
</dbReference>
<dbReference type="Pfam" id="PF21090">
    <property type="entry name" value="P-loop_SecA"/>
    <property type="match status" value="2"/>
</dbReference>
<dbReference type="PANTHER" id="PTHR30612:SF0">
    <property type="entry name" value="CHLOROPLAST PROTEIN-TRANSPORTING ATPASE"/>
    <property type="match status" value="1"/>
</dbReference>
<dbReference type="Gene3D" id="1.10.3060.10">
    <property type="entry name" value="Helical scaffold and wing domains of SecA"/>
    <property type="match status" value="1"/>
</dbReference>
<dbReference type="SMART" id="SM00958">
    <property type="entry name" value="SecA_PP_bind"/>
    <property type="match status" value="1"/>
</dbReference>
<dbReference type="Pfam" id="PF01043">
    <property type="entry name" value="SecA_PP_bind"/>
    <property type="match status" value="1"/>
</dbReference>
<evidence type="ECO:0000256" key="6">
    <source>
        <dbReference type="ARBA" id="ARBA00022490"/>
    </source>
</evidence>
<dbReference type="InterPro" id="IPR020937">
    <property type="entry name" value="SecA_CS"/>
</dbReference>
<evidence type="ECO:0000256" key="15">
    <source>
        <dbReference type="HAMAP-Rule" id="MF_01382"/>
    </source>
</evidence>